<feature type="domain" description="CHAT" evidence="11">
    <location>
        <begin position="621"/>
        <end position="955"/>
    </location>
</feature>
<evidence type="ECO:0000256" key="6">
    <source>
        <dbReference type="ARBA" id="ARBA00022803"/>
    </source>
</evidence>
<keyword evidence="6 10" id="KW-0802">TPR repeat</keyword>
<feature type="repeat" description="TPR" evidence="10">
    <location>
        <begin position="68"/>
        <end position="101"/>
    </location>
</feature>
<evidence type="ECO:0000313" key="13">
    <source>
        <dbReference type="Proteomes" id="UP001611383"/>
    </source>
</evidence>
<dbReference type="InterPro" id="IPR002151">
    <property type="entry name" value="Kinesin_light"/>
</dbReference>
<dbReference type="PANTHER" id="PTHR45783">
    <property type="entry name" value="KINESIN LIGHT CHAIN"/>
    <property type="match status" value="1"/>
</dbReference>
<dbReference type="Pfam" id="PF13424">
    <property type="entry name" value="TPR_12"/>
    <property type="match status" value="4"/>
</dbReference>
<evidence type="ECO:0000256" key="1">
    <source>
        <dbReference type="ARBA" id="ARBA00004245"/>
    </source>
</evidence>
<comment type="similarity">
    <text evidence="2">Belongs to the kinesin light chain family.</text>
</comment>
<accession>A0ABY9WL13</accession>
<dbReference type="PANTHER" id="PTHR45783:SF3">
    <property type="entry name" value="KINESIN LIGHT CHAIN"/>
    <property type="match status" value="1"/>
</dbReference>
<proteinExistence type="inferred from homology"/>
<dbReference type="Proteomes" id="UP001611383">
    <property type="component" value="Chromosome"/>
</dbReference>
<evidence type="ECO:0000256" key="2">
    <source>
        <dbReference type="ARBA" id="ARBA00009622"/>
    </source>
</evidence>
<sequence>MVLVVLCCARCTLVEKSRPGEQLTEARRSVEEGVKLKAAGRYPEAALLIERALPIQEAALGPRHPDVASSLAQLGDLYVYQGFYSEAAPLFERALSIQEEALGSHHLEVAASLNLLGDLHGKLGRYSEAESLISRALAIREAALGPHHSVVAASLLHLASIYAEKGLYSKAESLYERALAIQEASLGPRHRRVAPPLTNLAVLYWRQGFYSKAEPLFVRALSILEETVGPHHPNSAMLLDDLAMLYLDQGLHAKAEPLLKRALAIRETALGPHHPYFADSLDNLARLYRAQRLYSKAESIYERVLSIQEAAVGPHHPRVADTLNRLALLYREQGVDAKAEPLFERALAIRKSVLGLHHPAVAASLNNLATLRLAQHHLSQALPLLAQSLAASEAHLRQEILGFSEARLASTLLRFRKDEERLYALVRVHPDDERVRRLALSAALLRKGRSLEEMADTSRIIFRDLNPEDRKTLERLRALRTERSVLALAGAGKLSPSQHQRHLQKLADQCDALERELARRSGPLRALRSQPAPDKLADSVASKIPKDGALIEFVAYSEGPLVPSMGVPQSESSKGLRYLALVLFADGRSHALDLGPAETIDQAASRLHQALAGHSSEHESAAQELYTLTLHRLIPLLGKTRRLFVSPDGQLTLVPFTALHDGRRFLVDAFEFTYLTSGKDLLPHPEDIPSSRSVVVLADPDFSTTSATGSVETESSSVERLASLQRFFSMRSAELVERPWLPLPGTRQEAEAIQRLFPRASLLLGRAASKDALLKLDRPGLLHIATHGFFLGDAATPPATRAVQQCCALADPGLREHPEDPLLRSGLVLAGANSTQESSGPAPLASSLVTALELGGMDLWGTQLVVLSACDTGRGDVKLGQGIYGLRRALVVAGAETVVSSLWKINDGKTSEFMEAFYRHLLAGEGRVAALHSAMREMRRKHPHPYYWAPFIATGKGAPLEL</sequence>
<gene>
    <name evidence="12" type="ORF">F0U60_02690</name>
</gene>
<evidence type="ECO:0000256" key="5">
    <source>
        <dbReference type="ARBA" id="ARBA00022737"/>
    </source>
</evidence>
<keyword evidence="9" id="KW-0206">Cytoskeleton</keyword>
<evidence type="ECO:0000256" key="9">
    <source>
        <dbReference type="ARBA" id="ARBA00023212"/>
    </source>
</evidence>
<evidence type="ECO:0000313" key="12">
    <source>
        <dbReference type="EMBL" id="WNG43125.1"/>
    </source>
</evidence>
<dbReference type="EMBL" id="CP043494">
    <property type="protein sequence ID" value="WNG43125.1"/>
    <property type="molecule type" value="Genomic_DNA"/>
</dbReference>
<evidence type="ECO:0000256" key="7">
    <source>
        <dbReference type="ARBA" id="ARBA00023054"/>
    </source>
</evidence>
<evidence type="ECO:0000256" key="8">
    <source>
        <dbReference type="ARBA" id="ARBA00023175"/>
    </source>
</evidence>
<keyword evidence="5" id="KW-0677">Repeat</keyword>
<keyword evidence="8" id="KW-0505">Motor protein</keyword>
<protein>
    <submittedName>
        <fullName evidence="12">Tetratricopeptide repeat protein</fullName>
    </submittedName>
</protein>
<organism evidence="12 13">
    <name type="scientific">Archangium minus</name>
    <dbReference type="NCBI Taxonomy" id="83450"/>
    <lineage>
        <taxon>Bacteria</taxon>
        <taxon>Pseudomonadati</taxon>
        <taxon>Myxococcota</taxon>
        <taxon>Myxococcia</taxon>
        <taxon>Myxococcales</taxon>
        <taxon>Cystobacterineae</taxon>
        <taxon>Archangiaceae</taxon>
        <taxon>Archangium</taxon>
    </lineage>
</organism>
<evidence type="ECO:0000259" key="11">
    <source>
        <dbReference type="Pfam" id="PF12770"/>
    </source>
</evidence>
<keyword evidence="7" id="KW-0175">Coiled coil</keyword>
<dbReference type="SMART" id="SM00028">
    <property type="entry name" value="TPR"/>
    <property type="match status" value="9"/>
</dbReference>
<dbReference type="PRINTS" id="PR00381">
    <property type="entry name" value="KINESINLIGHT"/>
</dbReference>
<keyword evidence="4" id="KW-0493">Microtubule</keyword>
<dbReference type="PROSITE" id="PS50005">
    <property type="entry name" value="TPR"/>
    <property type="match status" value="2"/>
</dbReference>
<dbReference type="Pfam" id="PF12770">
    <property type="entry name" value="CHAT"/>
    <property type="match status" value="1"/>
</dbReference>
<dbReference type="InterPro" id="IPR024983">
    <property type="entry name" value="CHAT_dom"/>
</dbReference>
<keyword evidence="13" id="KW-1185">Reference proteome</keyword>
<feature type="repeat" description="TPR" evidence="10">
    <location>
        <begin position="152"/>
        <end position="185"/>
    </location>
</feature>
<reference evidence="12 13" key="1">
    <citation type="submission" date="2019-08" db="EMBL/GenBank/DDBJ databases">
        <title>Archangium and Cystobacter genomes.</title>
        <authorList>
            <person name="Chen I.-C.K."/>
            <person name="Wielgoss S."/>
        </authorList>
    </citation>
    <scope>NUCLEOTIDE SEQUENCE [LARGE SCALE GENOMIC DNA]</scope>
    <source>
        <strain evidence="12 13">Cbm 6</strain>
    </source>
</reference>
<dbReference type="Gene3D" id="1.25.40.10">
    <property type="entry name" value="Tetratricopeptide repeat domain"/>
    <property type="match status" value="2"/>
</dbReference>
<dbReference type="InterPro" id="IPR011990">
    <property type="entry name" value="TPR-like_helical_dom_sf"/>
</dbReference>
<dbReference type="InterPro" id="IPR019734">
    <property type="entry name" value="TPR_rpt"/>
</dbReference>
<keyword evidence="3" id="KW-0963">Cytoplasm</keyword>
<evidence type="ECO:0000256" key="3">
    <source>
        <dbReference type="ARBA" id="ARBA00022490"/>
    </source>
</evidence>
<dbReference type="SUPFAM" id="SSF48452">
    <property type="entry name" value="TPR-like"/>
    <property type="match status" value="3"/>
</dbReference>
<evidence type="ECO:0000256" key="4">
    <source>
        <dbReference type="ARBA" id="ARBA00022701"/>
    </source>
</evidence>
<evidence type="ECO:0000256" key="10">
    <source>
        <dbReference type="PROSITE-ProRule" id="PRU00339"/>
    </source>
</evidence>
<comment type="subcellular location">
    <subcellularLocation>
        <location evidence="1">Cytoplasm</location>
        <location evidence="1">Cytoskeleton</location>
    </subcellularLocation>
</comment>
<name>A0ABY9WL13_9BACT</name>